<dbReference type="Proteomes" id="UP000266622">
    <property type="component" value="Unassembled WGS sequence"/>
</dbReference>
<reference evidence="1 2" key="1">
    <citation type="journal article" date="2018" name="Syst. Appl. Microbiol.">
        <title>A new symbiotic nanoarchaeote (Candidatus Nanoclepta minutus) and its host (Zestosphaera tikiterensis gen. nov., sp. nov.) from a New Zealand hot spring.</title>
        <authorList>
            <person name="St John E."/>
            <person name="Liu Y."/>
            <person name="Podar M."/>
            <person name="Stott M.B."/>
            <person name="Meneghin J."/>
            <person name="Chen Z."/>
            <person name="Lagutin K."/>
            <person name="Mitchell K."/>
            <person name="Reysenbach A.L."/>
        </authorList>
    </citation>
    <scope>NUCLEOTIDE SEQUENCE [LARGE SCALE GENOMIC DNA]</scope>
    <source>
        <strain evidence="1">NZ3</strain>
    </source>
</reference>
<dbReference type="EMBL" id="MWMI01000002">
    <property type="protein sequence ID" value="RIB35486.1"/>
    <property type="molecule type" value="Genomic_DNA"/>
</dbReference>
<protein>
    <submittedName>
        <fullName evidence="1">Uncharacterized protein</fullName>
    </submittedName>
</protein>
<gene>
    <name evidence="1" type="ORF">BXU00_01835</name>
</gene>
<comment type="caution">
    <text evidence="1">The sequence shown here is derived from an EMBL/GenBank/DDBJ whole genome shotgun (WGS) entry which is preliminary data.</text>
</comment>
<evidence type="ECO:0000313" key="1">
    <source>
        <dbReference type="EMBL" id="RIB35486.1"/>
    </source>
</evidence>
<sequence>MSDKETSQWKKYHIRESIKERQSMRAVADGRTIREYSSIVSIERESDRSEDRIQVEYRSGRRNYLNNEYSSLDLGMSILNKREEGKIYGYIDRFRIDFQNRRDQEYFSMGKMSLSDMDSRRVYVQLDRAIGNQENLDEVLKNVTQEILKNLKRRSRIEIEDRDSSYLGY</sequence>
<name>A0A397WS53_9ARCH</name>
<accession>A0A397WS53</accession>
<organism evidence="1 2">
    <name type="scientific">Candidatus Nanoclepta minutus</name>
    <dbReference type="NCBI Taxonomy" id="1940235"/>
    <lineage>
        <taxon>Archaea</taxon>
        <taxon>Nanobdellota</taxon>
        <taxon>Candidatus Nanoclepta</taxon>
    </lineage>
</organism>
<dbReference type="AlphaFoldDB" id="A0A397WS53"/>
<evidence type="ECO:0000313" key="2">
    <source>
        <dbReference type="Proteomes" id="UP000266622"/>
    </source>
</evidence>
<proteinExistence type="predicted"/>